<dbReference type="KEGG" id="cyp:PCC8801_4157"/>
<evidence type="ECO:0000256" key="4">
    <source>
        <dbReference type="ARBA" id="ARBA00022982"/>
    </source>
</evidence>
<reference evidence="10" key="1">
    <citation type="journal article" date="2011" name="MBio">
        <title>Novel metabolic attributes of the genus Cyanothece, comprising a group of unicellular nitrogen-fixing Cyanobacteria.</title>
        <authorList>
            <person name="Bandyopadhyay A."/>
            <person name="Elvitigala T."/>
            <person name="Welsh E."/>
            <person name="Stockel J."/>
            <person name="Liberton M."/>
            <person name="Min H."/>
            <person name="Sherman L.A."/>
            <person name="Pakrasi H.B."/>
        </authorList>
    </citation>
    <scope>NUCLEOTIDE SEQUENCE [LARGE SCALE GENOMIC DNA]</scope>
    <source>
        <strain evidence="10">PCC 8801</strain>
    </source>
</reference>
<dbReference type="HOGENOM" id="CLU_026126_7_3_3"/>
<dbReference type="PANTHER" id="PTHR45694:SF18">
    <property type="entry name" value="GLUTAREDOXIN-1-RELATED"/>
    <property type="match status" value="1"/>
</dbReference>
<dbReference type="RefSeq" id="WP_015785140.1">
    <property type="nucleotide sequence ID" value="NC_011726.1"/>
</dbReference>
<dbReference type="InterPro" id="IPR014025">
    <property type="entry name" value="Glutaredoxin_subgr"/>
</dbReference>
<keyword evidence="3 7" id="KW-0813">Transport</keyword>
<evidence type="ECO:0000256" key="3">
    <source>
        <dbReference type="ARBA" id="ARBA00022448"/>
    </source>
</evidence>
<dbReference type="AlphaFoldDB" id="B7K636"/>
<organism evidence="9 10">
    <name type="scientific">Rippkaea orientalis (strain PCC 8801 / RF-1)</name>
    <name type="common">Cyanothece sp. (strain PCC 8801)</name>
    <dbReference type="NCBI Taxonomy" id="41431"/>
    <lineage>
        <taxon>Bacteria</taxon>
        <taxon>Bacillati</taxon>
        <taxon>Cyanobacteriota</taxon>
        <taxon>Cyanophyceae</taxon>
        <taxon>Oscillatoriophycideae</taxon>
        <taxon>Chroococcales</taxon>
        <taxon>Aphanothecaceae</taxon>
        <taxon>Rippkaea</taxon>
        <taxon>Rippkaea orientalis</taxon>
    </lineage>
</organism>
<dbReference type="Pfam" id="PF00462">
    <property type="entry name" value="Glutaredoxin"/>
    <property type="match status" value="1"/>
</dbReference>
<dbReference type="STRING" id="41431.PCC8801_4157"/>
<dbReference type="OrthoDB" id="9795531at2"/>
<dbReference type="InterPro" id="IPR011767">
    <property type="entry name" value="GLR_AS"/>
</dbReference>
<evidence type="ECO:0000256" key="5">
    <source>
        <dbReference type="ARBA" id="ARBA00023157"/>
    </source>
</evidence>
<evidence type="ECO:0000259" key="8">
    <source>
        <dbReference type="Pfam" id="PF00462"/>
    </source>
</evidence>
<dbReference type="FunFam" id="3.40.30.10:FF:000018">
    <property type="entry name" value="Glutaredoxin"/>
    <property type="match status" value="1"/>
</dbReference>
<evidence type="ECO:0000256" key="2">
    <source>
        <dbReference type="ARBA" id="ARBA00007787"/>
    </source>
</evidence>
<dbReference type="PROSITE" id="PS51354">
    <property type="entry name" value="GLUTAREDOXIN_2"/>
    <property type="match status" value="1"/>
</dbReference>
<dbReference type="PROSITE" id="PS00195">
    <property type="entry name" value="GLUTAREDOXIN_1"/>
    <property type="match status" value="1"/>
</dbReference>
<dbReference type="InterPro" id="IPR036249">
    <property type="entry name" value="Thioredoxin-like_sf"/>
</dbReference>
<comment type="similarity">
    <text evidence="2 7">Belongs to the glutaredoxin family.</text>
</comment>
<protein>
    <recommendedName>
        <fullName evidence="7">Glutaredoxin</fullName>
    </recommendedName>
</protein>
<keyword evidence="5" id="KW-1015">Disulfide bond</keyword>
<dbReference type="GO" id="GO:0015038">
    <property type="term" value="F:glutathione disulfide oxidoreductase activity"/>
    <property type="evidence" value="ECO:0007669"/>
    <property type="project" value="UniProtKB-UniRule"/>
</dbReference>
<proteinExistence type="inferred from homology"/>
<gene>
    <name evidence="9" type="ordered locus">PCC8801_4157</name>
</gene>
<dbReference type="InterPro" id="IPR011900">
    <property type="entry name" value="GRX_bact"/>
</dbReference>
<dbReference type="SUPFAM" id="SSF52833">
    <property type="entry name" value="Thioredoxin-like"/>
    <property type="match status" value="1"/>
</dbReference>
<keyword evidence="4 7" id="KW-0249">Electron transport</keyword>
<dbReference type="Gene3D" id="3.40.30.10">
    <property type="entry name" value="Glutaredoxin"/>
    <property type="match status" value="1"/>
</dbReference>
<keyword evidence="10" id="KW-1185">Reference proteome</keyword>
<dbReference type="PANTHER" id="PTHR45694">
    <property type="entry name" value="GLUTAREDOXIN 2"/>
    <property type="match status" value="1"/>
</dbReference>
<dbReference type="CDD" id="cd03418">
    <property type="entry name" value="GRX_GRXb_1_3_like"/>
    <property type="match status" value="1"/>
</dbReference>
<dbReference type="GO" id="GO:0034599">
    <property type="term" value="P:cellular response to oxidative stress"/>
    <property type="evidence" value="ECO:0007669"/>
    <property type="project" value="TreeGrafter"/>
</dbReference>
<dbReference type="eggNOG" id="COG0695">
    <property type="taxonomic scope" value="Bacteria"/>
</dbReference>
<keyword evidence="7" id="KW-0963">Cytoplasm</keyword>
<evidence type="ECO:0000313" key="9">
    <source>
        <dbReference type="EMBL" id="ACK68089.1"/>
    </source>
</evidence>
<name>B7K636_RIPO1</name>
<evidence type="ECO:0000256" key="7">
    <source>
        <dbReference type="RuleBase" id="RU364065"/>
    </source>
</evidence>
<evidence type="ECO:0000256" key="6">
    <source>
        <dbReference type="ARBA" id="ARBA00023284"/>
    </source>
</evidence>
<dbReference type="Proteomes" id="UP000008204">
    <property type="component" value="Chromosome"/>
</dbReference>
<evidence type="ECO:0000313" key="10">
    <source>
        <dbReference type="Proteomes" id="UP000008204"/>
    </source>
</evidence>
<evidence type="ECO:0000256" key="1">
    <source>
        <dbReference type="ARBA" id="ARBA00002549"/>
    </source>
</evidence>
<dbReference type="GO" id="GO:0005737">
    <property type="term" value="C:cytoplasm"/>
    <property type="evidence" value="ECO:0007669"/>
    <property type="project" value="TreeGrafter"/>
</dbReference>
<dbReference type="GO" id="GO:0045454">
    <property type="term" value="P:cell redox homeostasis"/>
    <property type="evidence" value="ECO:0007669"/>
    <property type="project" value="InterPro"/>
</dbReference>
<dbReference type="EMBL" id="CP001287">
    <property type="protein sequence ID" value="ACK68089.1"/>
    <property type="molecule type" value="Genomic_DNA"/>
</dbReference>
<dbReference type="InterPro" id="IPR002109">
    <property type="entry name" value="Glutaredoxin"/>
</dbReference>
<comment type="function">
    <text evidence="1 7">Has a glutathione-disulfide oxidoreductase activity in the presence of NADPH and glutathione reductase. Reduces low molecular weight disulfides and proteins.</text>
</comment>
<dbReference type="PRINTS" id="PR00160">
    <property type="entry name" value="GLUTAREDOXIN"/>
</dbReference>
<dbReference type="NCBIfam" id="TIGR02181">
    <property type="entry name" value="GRX_bact"/>
    <property type="match status" value="1"/>
</dbReference>
<keyword evidence="6 7" id="KW-0676">Redox-active center</keyword>
<feature type="domain" description="Glutaredoxin" evidence="8">
    <location>
        <begin position="5"/>
        <end position="63"/>
    </location>
</feature>
<sequence>MAAKVEIYTWSTCPFCIRAKALLTKKSVEFTEYCIDGDNEAREIMAKRAQGRRSLPQIFINDQPMGGCDDLYSLDSMGKLDPLLATPAA</sequence>
<accession>B7K636</accession>